<evidence type="ECO:0000256" key="2">
    <source>
        <dbReference type="PROSITE-ProRule" id="PRU00708"/>
    </source>
</evidence>
<dbReference type="InterPro" id="IPR046848">
    <property type="entry name" value="E_motif"/>
</dbReference>
<evidence type="ECO:0000313" key="3">
    <source>
        <dbReference type="EMBL" id="OVA06543.1"/>
    </source>
</evidence>
<dbReference type="Pfam" id="PF20431">
    <property type="entry name" value="E_motif"/>
    <property type="match status" value="1"/>
</dbReference>
<keyword evidence="4" id="KW-1185">Reference proteome</keyword>
<accession>A0A200Q7T4</accession>
<gene>
    <name evidence="3" type="ORF">BVC80_1739g27</name>
</gene>
<reference evidence="3 4" key="1">
    <citation type="journal article" date="2017" name="Mol. Plant">
        <title>The Genome of Medicinal Plant Macleaya cordata Provides New Insights into Benzylisoquinoline Alkaloids Metabolism.</title>
        <authorList>
            <person name="Liu X."/>
            <person name="Liu Y."/>
            <person name="Huang P."/>
            <person name="Ma Y."/>
            <person name="Qing Z."/>
            <person name="Tang Q."/>
            <person name="Cao H."/>
            <person name="Cheng P."/>
            <person name="Zheng Y."/>
            <person name="Yuan Z."/>
            <person name="Zhou Y."/>
            <person name="Liu J."/>
            <person name="Tang Z."/>
            <person name="Zhuo Y."/>
            <person name="Zhang Y."/>
            <person name="Yu L."/>
            <person name="Huang J."/>
            <person name="Yang P."/>
            <person name="Peng Q."/>
            <person name="Zhang J."/>
            <person name="Jiang W."/>
            <person name="Zhang Z."/>
            <person name="Lin K."/>
            <person name="Ro D.K."/>
            <person name="Chen X."/>
            <person name="Xiong X."/>
            <person name="Shang Y."/>
            <person name="Huang S."/>
            <person name="Zeng J."/>
        </authorList>
    </citation>
    <scope>NUCLEOTIDE SEQUENCE [LARGE SCALE GENOMIC DNA]</scope>
    <source>
        <strain evidence="4">cv. BLH2017</strain>
        <tissue evidence="3">Root</tissue>
    </source>
</reference>
<feature type="repeat" description="PPR" evidence="2">
    <location>
        <begin position="315"/>
        <end position="345"/>
    </location>
</feature>
<evidence type="ECO:0000256" key="1">
    <source>
        <dbReference type="ARBA" id="ARBA00022737"/>
    </source>
</evidence>
<dbReference type="GO" id="GO:0003723">
    <property type="term" value="F:RNA binding"/>
    <property type="evidence" value="ECO:0007669"/>
    <property type="project" value="InterPro"/>
</dbReference>
<dbReference type="FunFam" id="1.25.40.10:FF:000031">
    <property type="entry name" value="Pentatricopeptide repeat-containing protein mitochondrial"/>
    <property type="match status" value="1"/>
</dbReference>
<feature type="repeat" description="PPR" evidence="2">
    <location>
        <begin position="245"/>
        <end position="279"/>
    </location>
</feature>
<dbReference type="OMA" id="GICCDNI"/>
<dbReference type="InterPro" id="IPR011990">
    <property type="entry name" value="TPR-like_helical_dom_sf"/>
</dbReference>
<feature type="repeat" description="PPR" evidence="2">
    <location>
        <begin position="447"/>
        <end position="477"/>
    </location>
</feature>
<dbReference type="Pfam" id="PF01535">
    <property type="entry name" value="PPR"/>
    <property type="match status" value="2"/>
</dbReference>
<name>A0A200Q7T4_MACCD</name>
<feature type="repeat" description="PPR" evidence="2">
    <location>
        <begin position="346"/>
        <end position="380"/>
    </location>
</feature>
<dbReference type="PROSITE" id="PS51375">
    <property type="entry name" value="PPR"/>
    <property type="match status" value="6"/>
</dbReference>
<comment type="caution">
    <text evidence="3">The sequence shown here is derived from an EMBL/GenBank/DDBJ whole genome shotgun (WGS) entry which is preliminary data.</text>
</comment>
<organism evidence="3 4">
    <name type="scientific">Macleaya cordata</name>
    <name type="common">Five-seeded plume-poppy</name>
    <name type="synonym">Bocconia cordata</name>
    <dbReference type="NCBI Taxonomy" id="56857"/>
    <lineage>
        <taxon>Eukaryota</taxon>
        <taxon>Viridiplantae</taxon>
        <taxon>Streptophyta</taxon>
        <taxon>Embryophyta</taxon>
        <taxon>Tracheophyta</taxon>
        <taxon>Spermatophyta</taxon>
        <taxon>Magnoliopsida</taxon>
        <taxon>Ranunculales</taxon>
        <taxon>Papaveraceae</taxon>
        <taxon>Papaveroideae</taxon>
        <taxon>Macleaya</taxon>
    </lineage>
</organism>
<dbReference type="InParanoid" id="A0A200Q7T4"/>
<proteinExistence type="predicted"/>
<dbReference type="Pfam" id="PF13041">
    <property type="entry name" value="PPR_2"/>
    <property type="match status" value="5"/>
</dbReference>
<dbReference type="FunFam" id="1.25.40.10:FF:000436">
    <property type="entry name" value="Pentatricopeptide repeat-containing protein At5g39350 family"/>
    <property type="match status" value="1"/>
</dbReference>
<dbReference type="Proteomes" id="UP000195402">
    <property type="component" value="Unassembled WGS sequence"/>
</dbReference>
<feature type="repeat" description="PPR" evidence="2">
    <location>
        <begin position="144"/>
        <end position="178"/>
    </location>
</feature>
<dbReference type="AlphaFoldDB" id="A0A200Q7T4"/>
<dbReference type="InterPro" id="IPR046960">
    <property type="entry name" value="PPR_At4g14850-like_plant"/>
</dbReference>
<dbReference type="PANTHER" id="PTHR47926">
    <property type="entry name" value="PENTATRICOPEPTIDE REPEAT-CONTAINING PROTEIN"/>
    <property type="match status" value="1"/>
</dbReference>
<protein>
    <submittedName>
        <fullName evidence="3">Pentatricopeptide repeat</fullName>
    </submittedName>
</protein>
<evidence type="ECO:0000313" key="4">
    <source>
        <dbReference type="Proteomes" id="UP000195402"/>
    </source>
</evidence>
<keyword evidence="1" id="KW-0677">Repeat</keyword>
<feature type="repeat" description="PPR" evidence="2">
    <location>
        <begin position="43"/>
        <end position="77"/>
    </location>
</feature>
<dbReference type="InterPro" id="IPR002885">
    <property type="entry name" value="PPR_rpt"/>
</dbReference>
<dbReference type="PANTHER" id="PTHR47926:SF422">
    <property type="entry name" value="PENTACOTRIPEPTIDE-REPEAT REGION OF PRORP DOMAIN-CONTAINING PROTEIN"/>
    <property type="match status" value="1"/>
</dbReference>
<dbReference type="EMBL" id="MVGT01002786">
    <property type="protein sequence ID" value="OVA06543.1"/>
    <property type="molecule type" value="Genomic_DNA"/>
</dbReference>
<dbReference type="FunFam" id="1.25.40.10:FF:000184">
    <property type="entry name" value="Pentatricopeptide repeat-containing protein, chloroplastic"/>
    <property type="match status" value="1"/>
</dbReference>
<dbReference type="Gene3D" id="1.25.40.10">
    <property type="entry name" value="Tetratricopeptide repeat domain"/>
    <property type="match status" value="5"/>
</dbReference>
<dbReference type="FunFam" id="1.25.40.10:FF:000344">
    <property type="entry name" value="Pentatricopeptide repeat-containing protein"/>
    <property type="match status" value="1"/>
</dbReference>
<dbReference type="NCBIfam" id="TIGR00756">
    <property type="entry name" value="PPR"/>
    <property type="match status" value="7"/>
</dbReference>
<dbReference type="OrthoDB" id="185373at2759"/>
<dbReference type="GO" id="GO:0009451">
    <property type="term" value="P:RNA modification"/>
    <property type="evidence" value="ECO:0007669"/>
    <property type="project" value="InterPro"/>
</dbReference>
<sequence>MIKTCLIQDTFLVSRIIAFFTVPSTHFSLDHARRVFDQIHHPNQFIWNSMIRGYTQNGASKESLLLFKQMLLRGFSPDNYTYPIVTKACSHLHAVEDGKLLHGQIVKWGFESDMYIMSGVVNFYASCGRVEVARKIFDKMPERDVVAWTSMISSYAQLNHSEESFHLFDEMKREGVEPNMVTIVSLLSACGHIKDLDRGQWLHSYILENKMEYDTNISNGLMNMYSKCGNMSSASEVFYKIPMKNTVSWNVLIGGFTQNGLPVEALTLFHEMKSTGLRPNEITMVGALTACAQLGDLKQGKLLHLYIQENRINYDVFVGNALINMYSKCGDLDGAIFVFRQMQDRDIFSWTALITGYVQGSKFKEALALFQEMQLSGVEPNEVTLVSLLSASSQLGALDQGKLLHAYIEEHNVTYDLCLENALVDMYAKCGCLERALQIFHGMTCRDIFSWNSMIGGLAINGHGKDAINLFSQMQRREDVVPDGVTFMAVLCACTHSGLVHEGYQYFLLMSSKYGITPSIEHYGCVVDLFGKAGFVEQASDFIEKMPVEPNSIIWGSLLSACCVHHKFELGDKVAQEIIKLAPEDDGLYVLISNMYAEAGRWDDVRRVRTIMHSNGIEKSPGCSLIEVDGVVQEFQVRDTTHHQSDMIYMILDRLMLQLSDPDVS</sequence>